<organism evidence="2 3">
    <name type="scientific">Monilinia fructicola</name>
    <name type="common">Brown rot fungus</name>
    <name type="synonym">Ciboria fructicola</name>
    <dbReference type="NCBI Taxonomy" id="38448"/>
    <lineage>
        <taxon>Eukaryota</taxon>
        <taxon>Fungi</taxon>
        <taxon>Dikarya</taxon>
        <taxon>Ascomycota</taxon>
        <taxon>Pezizomycotina</taxon>
        <taxon>Leotiomycetes</taxon>
        <taxon>Helotiales</taxon>
        <taxon>Sclerotiniaceae</taxon>
        <taxon>Monilinia</taxon>
    </lineage>
</organism>
<protein>
    <submittedName>
        <fullName evidence="2">Uncharacterized protein</fullName>
    </submittedName>
</protein>
<keyword evidence="3" id="KW-1185">Reference proteome</keyword>
<feature type="compositionally biased region" description="Polar residues" evidence="1">
    <location>
        <begin position="105"/>
        <end position="127"/>
    </location>
</feature>
<accession>A0A5M9J7A2</accession>
<proteinExistence type="predicted"/>
<dbReference type="AlphaFoldDB" id="A0A5M9J7A2"/>
<comment type="caution">
    <text evidence="2">The sequence shown here is derived from an EMBL/GenBank/DDBJ whole genome shotgun (WGS) entry which is preliminary data.</text>
</comment>
<sequence>MSGTDYSTYGWTKEYSDDYLLQDGWQEWQIREVRVWWPQSSNPSQYSLATGSGDAQQEPQSSAQGEFQSYSQESQSTLENAPQSLSSQQSFRTLSHDSYIPVSITTSDLRQPSSTCSMVSQQDTNTPMVRPEWRGSGSPSLEPQSPGEPVTLSSLAWPPMDLVPGEAPYGQADRFPEGSKYSPVSKLKPAYCPNDDNVAALWRGAITNEKEQEWVKRWDHVDFYRLVYITVVLRGDVTRHHDSLNDQYLLQNIAAIFNQASSGNANRPPGFEKVLSNRRSKITMGDLQQLFILLNDRTNPCRGEPLTISLHWAKDREWGTFSPKMVLNGVPEAILAHFRLTYAESLLYEKIICTTKITFNSGLKDEDITFELLQGKHNISKVIWTTIQ</sequence>
<evidence type="ECO:0000313" key="3">
    <source>
        <dbReference type="Proteomes" id="UP000322873"/>
    </source>
</evidence>
<evidence type="ECO:0000313" key="2">
    <source>
        <dbReference type="EMBL" id="KAA8563739.1"/>
    </source>
</evidence>
<feature type="region of interest" description="Disordered" evidence="1">
    <location>
        <begin position="41"/>
        <end position="90"/>
    </location>
</feature>
<name>A0A5M9J7A2_MONFR</name>
<dbReference type="EMBL" id="VICG01000016">
    <property type="protein sequence ID" value="KAA8563739.1"/>
    <property type="molecule type" value="Genomic_DNA"/>
</dbReference>
<dbReference type="VEuPathDB" id="FungiDB:MFRU_024g00710"/>
<gene>
    <name evidence="2" type="ORF">EYC84_011758</name>
</gene>
<dbReference type="Proteomes" id="UP000322873">
    <property type="component" value="Unassembled WGS sequence"/>
</dbReference>
<reference evidence="2 3" key="1">
    <citation type="submission" date="2019-06" db="EMBL/GenBank/DDBJ databases">
        <title>Genome Sequence of the Brown Rot Fungal Pathogen Monilinia fructicola.</title>
        <authorList>
            <person name="De Miccolis Angelini R.M."/>
            <person name="Landi L."/>
            <person name="Abate D."/>
            <person name="Pollastro S."/>
            <person name="Romanazzi G."/>
            <person name="Faretra F."/>
        </authorList>
    </citation>
    <scope>NUCLEOTIDE SEQUENCE [LARGE SCALE GENOMIC DNA]</scope>
    <source>
        <strain evidence="2 3">Mfrc123</strain>
    </source>
</reference>
<evidence type="ECO:0000256" key="1">
    <source>
        <dbReference type="SAM" id="MobiDB-lite"/>
    </source>
</evidence>
<feature type="region of interest" description="Disordered" evidence="1">
    <location>
        <begin position="105"/>
        <end position="149"/>
    </location>
</feature>